<feature type="compositionally biased region" description="Basic and acidic residues" evidence="1">
    <location>
        <begin position="20"/>
        <end position="33"/>
    </location>
</feature>
<evidence type="ECO:0000256" key="1">
    <source>
        <dbReference type="SAM" id="MobiDB-lite"/>
    </source>
</evidence>
<evidence type="ECO:0000313" key="3">
    <source>
        <dbReference type="Proteomes" id="UP000608754"/>
    </source>
</evidence>
<comment type="caution">
    <text evidence="2">The sequence shown here is derived from an EMBL/GenBank/DDBJ whole genome shotgun (WGS) entry which is preliminary data.</text>
</comment>
<protein>
    <submittedName>
        <fullName evidence="2">Uncharacterized protein</fullName>
    </submittedName>
</protein>
<accession>A0A8J7FP18</accession>
<dbReference type="RefSeq" id="WP_194183582.1">
    <property type="nucleotide sequence ID" value="NZ_JADGIK010000007.1"/>
</dbReference>
<proteinExistence type="predicted"/>
<reference evidence="2" key="1">
    <citation type="submission" date="2020-10" db="EMBL/GenBank/DDBJ databases">
        <authorList>
            <person name="Lu T."/>
            <person name="Wang Q."/>
            <person name="Han X."/>
        </authorList>
    </citation>
    <scope>NUCLEOTIDE SEQUENCE</scope>
    <source>
        <strain evidence="2">WQ 117</strain>
    </source>
</reference>
<dbReference type="EMBL" id="JADGIK010000007">
    <property type="protein sequence ID" value="MBF0598042.1"/>
    <property type="molecule type" value="Genomic_DNA"/>
</dbReference>
<gene>
    <name evidence="2" type="ORF">IM532_11420</name>
</gene>
<dbReference type="AlphaFoldDB" id="A0A8J7FP18"/>
<evidence type="ECO:0000313" key="2">
    <source>
        <dbReference type="EMBL" id="MBF0598042.1"/>
    </source>
</evidence>
<keyword evidence="3" id="KW-1185">Reference proteome</keyword>
<name>A0A8J7FP18_9FLAO</name>
<organism evidence="2 3">
    <name type="scientific">Faecalibacter rhinopitheci</name>
    <dbReference type="NCBI Taxonomy" id="2779678"/>
    <lineage>
        <taxon>Bacteria</taxon>
        <taxon>Pseudomonadati</taxon>
        <taxon>Bacteroidota</taxon>
        <taxon>Flavobacteriia</taxon>
        <taxon>Flavobacteriales</taxon>
        <taxon>Weeksellaceae</taxon>
        <taxon>Faecalibacter</taxon>
    </lineage>
</organism>
<feature type="region of interest" description="Disordered" evidence="1">
    <location>
        <begin position="20"/>
        <end position="73"/>
    </location>
</feature>
<dbReference type="Proteomes" id="UP000608754">
    <property type="component" value="Unassembled WGS sequence"/>
</dbReference>
<sequence>MKLLKVLMVLLPVVAFSQEKKGDNPKIKSEATQDLKSLSNQKKVSKTDKKESAKVDTPLMRKNVAKPAAKPQK</sequence>
<feature type="compositionally biased region" description="Basic and acidic residues" evidence="1">
    <location>
        <begin position="45"/>
        <end position="54"/>
    </location>
</feature>